<feature type="compositionally biased region" description="Polar residues" evidence="1">
    <location>
        <begin position="25"/>
        <end position="45"/>
    </location>
</feature>
<keyword evidence="3" id="KW-1185">Reference proteome</keyword>
<proteinExistence type="predicted"/>
<dbReference type="Proteomes" id="UP000307440">
    <property type="component" value="Unassembled WGS sequence"/>
</dbReference>
<gene>
    <name evidence="2" type="ORF">FA15DRAFT_640653</name>
</gene>
<reference evidence="2 3" key="1">
    <citation type="journal article" date="2019" name="Nat. Ecol. Evol.">
        <title>Megaphylogeny resolves global patterns of mushroom evolution.</title>
        <authorList>
            <person name="Varga T."/>
            <person name="Krizsan K."/>
            <person name="Foldi C."/>
            <person name="Dima B."/>
            <person name="Sanchez-Garcia M."/>
            <person name="Sanchez-Ramirez S."/>
            <person name="Szollosi G.J."/>
            <person name="Szarkandi J.G."/>
            <person name="Papp V."/>
            <person name="Albert L."/>
            <person name="Andreopoulos W."/>
            <person name="Angelini C."/>
            <person name="Antonin V."/>
            <person name="Barry K.W."/>
            <person name="Bougher N.L."/>
            <person name="Buchanan P."/>
            <person name="Buyck B."/>
            <person name="Bense V."/>
            <person name="Catcheside P."/>
            <person name="Chovatia M."/>
            <person name="Cooper J."/>
            <person name="Damon W."/>
            <person name="Desjardin D."/>
            <person name="Finy P."/>
            <person name="Geml J."/>
            <person name="Haridas S."/>
            <person name="Hughes K."/>
            <person name="Justo A."/>
            <person name="Karasinski D."/>
            <person name="Kautmanova I."/>
            <person name="Kiss B."/>
            <person name="Kocsube S."/>
            <person name="Kotiranta H."/>
            <person name="LaButti K.M."/>
            <person name="Lechner B.E."/>
            <person name="Liimatainen K."/>
            <person name="Lipzen A."/>
            <person name="Lukacs Z."/>
            <person name="Mihaltcheva S."/>
            <person name="Morgado L.N."/>
            <person name="Niskanen T."/>
            <person name="Noordeloos M.E."/>
            <person name="Ohm R.A."/>
            <person name="Ortiz-Santana B."/>
            <person name="Ovrebo C."/>
            <person name="Racz N."/>
            <person name="Riley R."/>
            <person name="Savchenko A."/>
            <person name="Shiryaev A."/>
            <person name="Soop K."/>
            <person name="Spirin V."/>
            <person name="Szebenyi C."/>
            <person name="Tomsovsky M."/>
            <person name="Tulloss R.E."/>
            <person name="Uehling J."/>
            <person name="Grigoriev I.V."/>
            <person name="Vagvolgyi C."/>
            <person name="Papp T."/>
            <person name="Martin F.M."/>
            <person name="Miettinen O."/>
            <person name="Hibbett D.S."/>
            <person name="Nagy L.G."/>
        </authorList>
    </citation>
    <scope>NUCLEOTIDE SEQUENCE [LARGE SCALE GENOMIC DNA]</scope>
    <source>
        <strain evidence="2 3">CBS 121175</strain>
    </source>
</reference>
<dbReference type="AlphaFoldDB" id="A0A5C3KX52"/>
<evidence type="ECO:0000313" key="2">
    <source>
        <dbReference type="EMBL" id="TFK24845.1"/>
    </source>
</evidence>
<feature type="compositionally biased region" description="Polar residues" evidence="1">
    <location>
        <begin position="61"/>
        <end position="71"/>
    </location>
</feature>
<name>A0A5C3KX52_COPMA</name>
<evidence type="ECO:0000256" key="1">
    <source>
        <dbReference type="SAM" id="MobiDB-lite"/>
    </source>
</evidence>
<organism evidence="2 3">
    <name type="scientific">Coprinopsis marcescibilis</name>
    <name type="common">Agaric fungus</name>
    <name type="synonym">Psathyrella marcescibilis</name>
    <dbReference type="NCBI Taxonomy" id="230819"/>
    <lineage>
        <taxon>Eukaryota</taxon>
        <taxon>Fungi</taxon>
        <taxon>Dikarya</taxon>
        <taxon>Basidiomycota</taxon>
        <taxon>Agaricomycotina</taxon>
        <taxon>Agaricomycetes</taxon>
        <taxon>Agaricomycetidae</taxon>
        <taxon>Agaricales</taxon>
        <taxon>Agaricineae</taxon>
        <taxon>Psathyrellaceae</taxon>
        <taxon>Coprinopsis</taxon>
    </lineage>
</organism>
<feature type="compositionally biased region" description="Basic and acidic residues" evidence="1">
    <location>
        <begin position="72"/>
        <end position="83"/>
    </location>
</feature>
<evidence type="ECO:0000313" key="3">
    <source>
        <dbReference type="Proteomes" id="UP000307440"/>
    </source>
</evidence>
<feature type="compositionally biased region" description="Polar residues" evidence="1">
    <location>
        <begin position="1"/>
        <end position="17"/>
    </location>
</feature>
<protein>
    <submittedName>
        <fullName evidence="2">Uncharacterized protein</fullName>
    </submittedName>
</protein>
<sequence length="94" mass="9870">MSTPTAKMGNIETSLNEGGNYPAENDSTPSGGYGSATNVWSNRTQRGAKAKGDEDFHGSTGLVNQSLSGSDLSHEIQDAKQGRDGGWPTREPSN</sequence>
<dbReference type="EMBL" id="ML210194">
    <property type="protein sequence ID" value="TFK24845.1"/>
    <property type="molecule type" value="Genomic_DNA"/>
</dbReference>
<feature type="region of interest" description="Disordered" evidence="1">
    <location>
        <begin position="1"/>
        <end position="94"/>
    </location>
</feature>
<dbReference type="OrthoDB" id="3250036at2759"/>
<accession>A0A5C3KX52</accession>